<gene>
    <name evidence="3" type="ORF">HR057_16825</name>
</gene>
<protein>
    <submittedName>
        <fullName evidence="3">IS3 family transposase</fullName>
    </submittedName>
</protein>
<dbReference type="InterPro" id="IPR050900">
    <property type="entry name" value="Transposase_IS3/IS150/IS904"/>
</dbReference>
<name>A0A8J8GHB8_9BACI</name>
<sequence length="110" mass="12832">MSKSGYYAWRGRPKSNQKKRKEELTILVRRAHLESRQNYGSPKITKQLNRQGIQVSEKTVTRIMQENNIRSKTVKKYKATTNSKHSLPVYPNLLNQNFTVERPGDVWVGD</sequence>
<evidence type="ECO:0000313" key="4">
    <source>
        <dbReference type="Proteomes" id="UP000625804"/>
    </source>
</evidence>
<dbReference type="InterPro" id="IPR025948">
    <property type="entry name" value="HTH-like_dom"/>
</dbReference>
<evidence type="ECO:0000259" key="2">
    <source>
        <dbReference type="Pfam" id="PF13276"/>
    </source>
</evidence>
<keyword evidence="4" id="KW-1185">Reference proteome</keyword>
<feature type="non-terminal residue" evidence="3">
    <location>
        <position position="110"/>
    </location>
</feature>
<evidence type="ECO:0000256" key="1">
    <source>
        <dbReference type="SAM" id="MobiDB-lite"/>
    </source>
</evidence>
<dbReference type="EMBL" id="JABTTE010000068">
    <property type="protein sequence ID" value="NSL53382.1"/>
    <property type="molecule type" value="Genomic_DNA"/>
</dbReference>
<dbReference type="PANTHER" id="PTHR46889:SF4">
    <property type="entry name" value="TRANSPOSASE INSO FOR INSERTION SEQUENCE ELEMENT IS911B-RELATED"/>
    <property type="match status" value="1"/>
</dbReference>
<comment type="caution">
    <text evidence="3">The sequence shown here is derived from an EMBL/GenBank/DDBJ whole genome shotgun (WGS) entry which is preliminary data.</text>
</comment>
<dbReference type="AlphaFoldDB" id="A0A8J8GHB8"/>
<dbReference type="PANTHER" id="PTHR46889">
    <property type="entry name" value="TRANSPOSASE INSF FOR INSERTION SEQUENCE IS3B-RELATED"/>
    <property type="match status" value="1"/>
</dbReference>
<feature type="domain" description="HTH-like" evidence="2">
    <location>
        <begin position="20"/>
        <end position="77"/>
    </location>
</feature>
<dbReference type="Pfam" id="PF13276">
    <property type="entry name" value="HTH_21"/>
    <property type="match status" value="1"/>
</dbReference>
<proteinExistence type="predicted"/>
<evidence type="ECO:0000313" key="3">
    <source>
        <dbReference type="EMBL" id="NSL53382.1"/>
    </source>
</evidence>
<organism evidence="3 4">
    <name type="scientific">Calidifontibacillus erzurumensis</name>
    <dbReference type="NCBI Taxonomy" id="2741433"/>
    <lineage>
        <taxon>Bacteria</taxon>
        <taxon>Bacillati</taxon>
        <taxon>Bacillota</taxon>
        <taxon>Bacilli</taxon>
        <taxon>Bacillales</taxon>
        <taxon>Bacillaceae</taxon>
        <taxon>Calidifontibacillus/Schinkia group</taxon>
        <taxon>Calidifontibacillus</taxon>
    </lineage>
</organism>
<reference evidence="3" key="1">
    <citation type="submission" date="2020-06" db="EMBL/GenBank/DDBJ databases">
        <title>A novel thermopfilic bacterium from Erzurum, Turkey.</title>
        <authorList>
            <person name="Adiguzel A."/>
            <person name="Ay H."/>
            <person name="Baltaci M.O."/>
        </authorList>
    </citation>
    <scope>NUCLEOTIDE SEQUENCE</scope>
    <source>
        <strain evidence="3">P2</strain>
    </source>
</reference>
<dbReference type="RefSeq" id="WP_173732657.1">
    <property type="nucleotide sequence ID" value="NZ_JABTTE010000068.1"/>
</dbReference>
<dbReference type="Proteomes" id="UP000625804">
    <property type="component" value="Unassembled WGS sequence"/>
</dbReference>
<feature type="region of interest" description="Disordered" evidence="1">
    <location>
        <begin position="1"/>
        <end position="21"/>
    </location>
</feature>
<accession>A0A8J8GHB8</accession>